<dbReference type="EMBL" id="CP031001">
    <property type="protein sequence ID" value="QHN77164.1"/>
    <property type="molecule type" value="Genomic_DNA"/>
</dbReference>
<reference evidence="1 2" key="1">
    <citation type="submission" date="2020-01" db="EMBL/GenBank/DDBJ databases">
        <title>Genome sequence of Arachis hypogaea, cultivar Shitouqi.</title>
        <authorList>
            <person name="Zhuang W."/>
            <person name="Chen H."/>
            <person name="Varshney R."/>
            <person name="Wang D."/>
            <person name="Ming R."/>
        </authorList>
    </citation>
    <scope>NUCLEOTIDE SEQUENCE [LARGE SCALE GENOMIC DNA]</scope>
    <source>
        <tissue evidence="1">Young leaf</tissue>
    </source>
</reference>
<dbReference type="AlphaFoldDB" id="A0A6B9V8A7"/>
<organism evidence="1 2">
    <name type="scientific">Arachis hypogaea</name>
    <name type="common">Peanut</name>
    <dbReference type="NCBI Taxonomy" id="3818"/>
    <lineage>
        <taxon>Eukaryota</taxon>
        <taxon>Viridiplantae</taxon>
        <taxon>Streptophyta</taxon>
        <taxon>Embryophyta</taxon>
        <taxon>Tracheophyta</taxon>
        <taxon>Spermatophyta</taxon>
        <taxon>Magnoliopsida</taxon>
        <taxon>eudicotyledons</taxon>
        <taxon>Gunneridae</taxon>
        <taxon>Pentapetalae</taxon>
        <taxon>rosids</taxon>
        <taxon>fabids</taxon>
        <taxon>Fabales</taxon>
        <taxon>Fabaceae</taxon>
        <taxon>Papilionoideae</taxon>
        <taxon>50 kb inversion clade</taxon>
        <taxon>dalbergioids sensu lato</taxon>
        <taxon>Dalbergieae</taxon>
        <taxon>Pterocarpus clade</taxon>
        <taxon>Arachis</taxon>
    </lineage>
</organism>
<sequence>MCSKLSEPLDNGIAEDKNATRLPEYGAIACVFEDIAKDLLSKVMNKHALYLGIAHKKLLIGRD</sequence>
<protein>
    <submittedName>
        <fullName evidence="1">Uncharacterized protein</fullName>
    </submittedName>
</protein>
<proteinExistence type="predicted"/>
<gene>
    <name evidence="1" type="ORF">DS421_19g650270</name>
</gene>
<evidence type="ECO:0000313" key="1">
    <source>
        <dbReference type="EMBL" id="QHN77164.1"/>
    </source>
</evidence>
<name>A0A6B9V8A7_ARAHY</name>
<evidence type="ECO:0000313" key="2">
    <source>
        <dbReference type="Proteomes" id="UP000464620"/>
    </source>
</evidence>
<dbReference type="Proteomes" id="UP000464620">
    <property type="component" value="Chromosome B09"/>
</dbReference>
<accession>A0A6B9V8A7</accession>